<dbReference type="SUPFAM" id="SSF52087">
    <property type="entry name" value="CRAL/TRIO domain"/>
    <property type="match status" value="1"/>
</dbReference>
<feature type="compositionally biased region" description="Low complexity" evidence="1">
    <location>
        <begin position="354"/>
        <end position="369"/>
    </location>
</feature>
<evidence type="ECO:0000313" key="4">
    <source>
        <dbReference type="WBParaSite" id="maker-unitig_18114-snap-gene-0.3-mRNA-1"/>
    </source>
</evidence>
<dbReference type="CDD" id="cd00170">
    <property type="entry name" value="SEC14"/>
    <property type="match status" value="1"/>
</dbReference>
<feature type="region of interest" description="Disordered" evidence="1">
    <location>
        <begin position="328"/>
        <end position="410"/>
    </location>
</feature>
<evidence type="ECO:0000259" key="2">
    <source>
        <dbReference type="Pfam" id="PF00650"/>
    </source>
</evidence>
<dbReference type="Gene3D" id="3.40.525.10">
    <property type="entry name" value="CRAL-TRIO lipid binding domain"/>
    <property type="match status" value="1"/>
</dbReference>
<name>A0A1I8F3C2_9PLAT</name>
<dbReference type="InterPro" id="IPR036865">
    <property type="entry name" value="CRAL-TRIO_dom_sf"/>
</dbReference>
<dbReference type="InterPro" id="IPR001251">
    <property type="entry name" value="CRAL-TRIO_dom"/>
</dbReference>
<dbReference type="Pfam" id="PF00650">
    <property type="entry name" value="CRAL_TRIO"/>
    <property type="match status" value="1"/>
</dbReference>
<feature type="domain" description="CRAL-TRIO" evidence="2">
    <location>
        <begin position="163"/>
        <end position="249"/>
    </location>
</feature>
<dbReference type="WBParaSite" id="maker-unitig_18114-snap-gene-0.3-mRNA-1">
    <property type="protein sequence ID" value="maker-unitig_18114-snap-gene-0.3-mRNA-1"/>
    <property type="gene ID" value="maker-unitig_18114-snap-gene-0.3"/>
</dbReference>
<reference evidence="4" key="1">
    <citation type="submission" date="2016-11" db="UniProtKB">
        <authorList>
            <consortium name="WormBaseParasite"/>
        </authorList>
    </citation>
    <scope>IDENTIFICATION</scope>
</reference>
<accession>A0A1I8F3C2</accession>
<feature type="region of interest" description="Disordered" evidence="1">
    <location>
        <begin position="1"/>
        <end position="35"/>
    </location>
</feature>
<keyword evidence="3" id="KW-1185">Reference proteome</keyword>
<evidence type="ECO:0000313" key="3">
    <source>
        <dbReference type="Proteomes" id="UP000095280"/>
    </source>
</evidence>
<evidence type="ECO:0000256" key="1">
    <source>
        <dbReference type="SAM" id="MobiDB-lite"/>
    </source>
</evidence>
<proteinExistence type="predicted"/>
<feature type="compositionally biased region" description="Low complexity" evidence="1">
    <location>
        <begin position="378"/>
        <end position="402"/>
    </location>
</feature>
<feature type="compositionally biased region" description="Basic residues" evidence="1">
    <location>
        <begin position="328"/>
        <end position="337"/>
    </location>
</feature>
<dbReference type="Proteomes" id="UP000095280">
    <property type="component" value="Unplaced"/>
</dbReference>
<sequence>TSQSSSEDSAAVSEDSSTATSPASVSAKFRRRMQETSEPVMQRTCCPCCDRNFLKASELLASFKEHLKQALAAQQEQQKSKKQNGSELTESPVLHGMSQTESKIFLGDDFLSRLLARCNCDFVRASERLTVARTVHQKYTLDTSVSCKVCTQRPGFHSFRQVGFDRCGKPVLYTCLNQDFETGTQPEQVRDYLLHMILIVKEAEKTIPESQHSLVLVFDATGLGMNHVRTDTVSQFGEILRYFPARMSYALPIIHLTGHQDDVVLLPSGNLEPQLSECFDAPLARWMTRESERNETARMPFWTAPEEASGAAHDPRGEPAYVNNFVKRRHPCGHRPHPSILRNDRNEEPSEPQSAVSSSTLPASASPLLGFLESPPRAAEAAVAPAAQAGQEQQQQAGAQEPDASSSLRGDPLRVAVAPQAATNDERDCPQHVACMRCMAASPGLSRKHCGCHGNIDPLFKPCSSVCPNTRGPTLH</sequence>
<feature type="compositionally biased region" description="Low complexity" evidence="1">
    <location>
        <begin position="1"/>
        <end position="27"/>
    </location>
</feature>
<dbReference type="AlphaFoldDB" id="A0A1I8F3C2"/>
<organism evidence="3 4">
    <name type="scientific">Macrostomum lignano</name>
    <dbReference type="NCBI Taxonomy" id="282301"/>
    <lineage>
        <taxon>Eukaryota</taxon>
        <taxon>Metazoa</taxon>
        <taxon>Spiralia</taxon>
        <taxon>Lophotrochozoa</taxon>
        <taxon>Platyhelminthes</taxon>
        <taxon>Rhabditophora</taxon>
        <taxon>Macrostomorpha</taxon>
        <taxon>Macrostomida</taxon>
        <taxon>Macrostomidae</taxon>
        <taxon>Macrostomum</taxon>
    </lineage>
</organism>
<protein>
    <submittedName>
        <fullName evidence="4">CRAL-TRIO domain-containing protein</fullName>
    </submittedName>
</protein>
<feature type="region of interest" description="Disordered" evidence="1">
    <location>
        <begin position="74"/>
        <end position="93"/>
    </location>
</feature>